<keyword evidence="1" id="KW-1133">Transmembrane helix</keyword>
<dbReference type="Proteomes" id="UP000037069">
    <property type="component" value="Unassembled WGS sequence"/>
</dbReference>
<dbReference type="AlphaFoldDB" id="A0A0L0CQQ6"/>
<reference evidence="2 3" key="1">
    <citation type="journal article" date="2015" name="Nat. Commun.">
        <title>Lucilia cuprina genome unlocks parasitic fly biology to underpin future interventions.</title>
        <authorList>
            <person name="Anstead C.A."/>
            <person name="Korhonen P.K."/>
            <person name="Young N.D."/>
            <person name="Hall R.S."/>
            <person name="Jex A.R."/>
            <person name="Murali S.C."/>
            <person name="Hughes D.S."/>
            <person name="Lee S.F."/>
            <person name="Perry T."/>
            <person name="Stroehlein A.J."/>
            <person name="Ansell B.R."/>
            <person name="Breugelmans B."/>
            <person name="Hofmann A."/>
            <person name="Qu J."/>
            <person name="Dugan S."/>
            <person name="Lee S.L."/>
            <person name="Chao H."/>
            <person name="Dinh H."/>
            <person name="Han Y."/>
            <person name="Doddapaneni H.V."/>
            <person name="Worley K.C."/>
            <person name="Muzny D.M."/>
            <person name="Ioannidis P."/>
            <person name="Waterhouse R.M."/>
            <person name="Zdobnov E.M."/>
            <person name="James P.J."/>
            <person name="Bagnall N.H."/>
            <person name="Kotze A.C."/>
            <person name="Gibbs R.A."/>
            <person name="Richards S."/>
            <person name="Batterham P."/>
            <person name="Gasser R.B."/>
        </authorList>
    </citation>
    <scope>NUCLEOTIDE SEQUENCE [LARGE SCALE GENOMIC DNA]</scope>
    <source>
        <strain evidence="2 3">LS</strain>
        <tissue evidence="2">Full body</tissue>
    </source>
</reference>
<feature type="transmembrane region" description="Helical" evidence="1">
    <location>
        <begin position="39"/>
        <end position="58"/>
    </location>
</feature>
<accession>A0A0L0CQQ6</accession>
<keyword evidence="1" id="KW-0472">Membrane</keyword>
<comment type="caution">
    <text evidence="2">The sequence shown here is derived from an EMBL/GenBank/DDBJ whole genome shotgun (WGS) entry which is preliminary data.</text>
</comment>
<evidence type="ECO:0000313" key="3">
    <source>
        <dbReference type="Proteomes" id="UP000037069"/>
    </source>
</evidence>
<name>A0A0L0CQQ6_LUCCU</name>
<keyword evidence="3" id="KW-1185">Reference proteome</keyword>
<proteinExistence type="predicted"/>
<dbReference type="EMBL" id="JRES01000062">
    <property type="protein sequence ID" value="KNC34512.1"/>
    <property type="molecule type" value="Genomic_DNA"/>
</dbReference>
<evidence type="ECO:0000313" key="2">
    <source>
        <dbReference type="EMBL" id="KNC34512.1"/>
    </source>
</evidence>
<keyword evidence="1" id="KW-0812">Transmembrane</keyword>
<sequence>MQKNIKVDTGAPLPLKIKNTHQQHISSFLIQQFTHSYRLIIYLTYLFAAVFVILNNISNEENIKCLLRTLIGIQLDKALTNYVEGFIE</sequence>
<protein>
    <submittedName>
        <fullName evidence="2">Uncharacterized protein</fullName>
    </submittedName>
</protein>
<gene>
    <name evidence="2" type="ORF">FF38_02777</name>
</gene>
<evidence type="ECO:0000256" key="1">
    <source>
        <dbReference type="SAM" id="Phobius"/>
    </source>
</evidence>
<organism evidence="2 3">
    <name type="scientific">Lucilia cuprina</name>
    <name type="common">Green bottle fly</name>
    <name type="synonym">Australian sheep blowfly</name>
    <dbReference type="NCBI Taxonomy" id="7375"/>
    <lineage>
        <taxon>Eukaryota</taxon>
        <taxon>Metazoa</taxon>
        <taxon>Ecdysozoa</taxon>
        <taxon>Arthropoda</taxon>
        <taxon>Hexapoda</taxon>
        <taxon>Insecta</taxon>
        <taxon>Pterygota</taxon>
        <taxon>Neoptera</taxon>
        <taxon>Endopterygota</taxon>
        <taxon>Diptera</taxon>
        <taxon>Brachycera</taxon>
        <taxon>Muscomorpha</taxon>
        <taxon>Oestroidea</taxon>
        <taxon>Calliphoridae</taxon>
        <taxon>Luciliinae</taxon>
        <taxon>Lucilia</taxon>
    </lineage>
</organism>